<name>A0A7J5ZZ93_AMEME</name>
<protein>
    <submittedName>
        <fullName evidence="1">Uncharacterized protein</fullName>
    </submittedName>
</protein>
<proteinExistence type="predicted"/>
<keyword evidence="2" id="KW-1185">Reference proteome</keyword>
<dbReference type="Proteomes" id="UP000593565">
    <property type="component" value="Unassembled WGS sequence"/>
</dbReference>
<organism evidence="1 2">
    <name type="scientific">Ameiurus melas</name>
    <name type="common">Black bullhead</name>
    <name type="synonym">Silurus melas</name>
    <dbReference type="NCBI Taxonomy" id="219545"/>
    <lineage>
        <taxon>Eukaryota</taxon>
        <taxon>Metazoa</taxon>
        <taxon>Chordata</taxon>
        <taxon>Craniata</taxon>
        <taxon>Vertebrata</taxon>
        <taxon>Euteleostomi</taxon>
        <taxon>Actinopterygii</taxon>
        <taxon>Neopterygii</taxon>
        <taxon>Teleostei</taxon>
        <taxon>Ostariophysi</taxon>
        <taxon>Siluriformes</taxon>
        <taxon>Ictaluridae</taxon>
        <taxon>Ameiurus</taxon>
    </lineage>
</organism>
<evidence type="ECO:0000313" key="2">
    <source>
        <dbReference type="Proteomes" id="UP000593565"/>
    </source>
</evidence>
<sequence length="66" mass="7616">MDRNYMDKSYQALREMMQTKLPSCSDYTNILHLCTLCWSSQSPLLCVNGDFQHRRVLNLMSGGPCI</sequence>
<gene>
    <name evidence="1" type="ORF">AMELA_G00229560</name>
</gene>
<dbReference type="AlphaFoldDB" id="A0A7J5ZZ93"/>
<evidence type="ECO:0000313" key="1">
    <source>
        <dbReference type="EMBL" id="KAF4074989.1"/>
    </source>
</evidence>
<reference evidence="1 2" key="1">
    <citation type="submission" date="2020-02" db="EMBL/GenBank/DDBJ databases">
        <title>A chromosome-scale genome assembly of the black bullhead catfish (Ameiurus melas).</title>
        <authorList>
            <person name="Wen M."/>
            <person name="Zham M."/>
            <person name="Cabau C."/>
            <person name="Klopp C."/>
            <person name="Donnadieu C."/>
            <person name="Roques C."/>
            <person name="Bouchez O."/>
            <person name="Lampietro C."/>
            <person name="Jouanno E."/>
            <person name="Herpin A."/>
            <person name="Louis A."/>
            <person name="Berthelot C."/>
            <person name="Parey E."/>
            <person name="Roest-Crollius H."/>
            <person name="Braasch I."/>
            <person name="Postlethwait J."/>
            <person name="Robinson-Rechavi M."/>
            <person name="Echchiki A."/>
            <person name="Begum T."/>
            <person name="Montfort J."/>
            <person name="Schartl M."/>
            <person name="Bobe J."/>
            <person name="Guiguen Y."/>
        </authorList>
    </citation>
    <scope>NUCLEOTIDE SEQUENCE [LARGE SCALE GENOMIC DNA]</scope>
    <source>
        <strain evidence="1">M_S1</strain>
        <tissue evidence="1">Blood</tissue>
    </source>
</reference>
<dbReference type="EMBL" id="JAAGNN010000021">
    <property type="protein sequence ID" value="KAF4074989.1"/>
    <property type="molecule type" value="Genomic_DNA"/>
</dbReference>
<comment type="caution">
    <text evidence="1">The sequence shown here is derived from an EMBL/GenBank/DDBJ whole genome shotgun (WGS) entry which is preliminary data.</text>
</comment>
<accession>A0A7J5ZZ93</accession>